<dbReference type="RefSeq" id="WP_064467914.1">
    <property type="nucleotide sequence ID" value="NZ_LDJR01000034.1"/>
</dbReference>
<keyword evidence="2" id="KW-1185">Reference proteome</keyword>
<protein>
    <submittedName>
        <fullName evidence="1">Uncharacterized protein</fullName>
    </submittedName>
</protein>
<comment type="caution">
    <text evidence="1">The sequence shown here is derived from an EMBL/GenBank/DDBJ whole genome shotgun (WGS) entry which is preliminary data.</text>
</comment>
<name>A0A177ZXP1_9BACI</name>
<dbReference type="STRING" id="217031.ABB05_07515"/>
<dbReference type="PATRIC" id="fig|217031.6.peg.1620"/>
<proteinExistence type="predicted"/>
<accession>A0A177ZXP1</accession>
<reference evidence="1 2" key="1">
    <citation type="submission" date="2015-05" db="EMBL/GenBank/DDBJ databases">
        <title>Comparison of genome.</title>
        <authorList>
            <person name="Zheng Z."/>
            <person name="Sun M."/>
        </authorList>
    </citation>
    <scope>NUCLEOTIDE SEQUENCE [LARGE SCALE GENOMIC DNA]</scope>
    <source>
        <strain evidence="1 2">G25-74</strain>
    </source>
</reference>
<dbReference type="OrthoDB" id="2974367at2"/>
<gene>
    <name evidence="1" type="ORF">ABB05_07515</name>
</gene>
<dbReference type="AlphaFoldDB" id="A0A177ZXP1"/>
<sequence length="72" mass="8107">MQKVLVIVTQNGTKYQFGIRKSVSEVVNEVAACKSDYYQVLDTCAIKISEILSIEQFEYDPNAEEGNEDDQA</sequence>
<evidence type="ECO:0000313" key="1">
    <source>
        <dbReference type="EMBL" id="OAK72695.1"/>
    </source>
</evidence>
<organism evidence="1 2">
    <name type="scientific">Lederbergia galactosidilytica</name>
    <dbReference type="NCBI Taxonomy" id="217031"/>
    <lineage>
        <taxon>Bacteria</taxon>
        <taxon>Bacillati</taxon>
        <taxon>Bacillota</taxon>
        <taxon>Bacilli</taxon>
        <taxon>Bacillales</taxon>
        <taxon>Bacillaceae</taxon>
        <taxon>Lederbergia</taxon>
    </lineage>
</organism>
<dbReference type="Proteomes" id="UP000077881">
    <property type="component" value="Unassembled WGS sequence"/>
</dbReference>
<evidence type="ECO:0000313" key="2">
    <source>
        <dbReference type="Proteomes" id="UP000077881"/>
    </source>
</evidence>
<dbReference type="EMBL" id="LDJR01000034">
    <property type="protein sequence ID" value="OAK72695.1"/>
    <property type="molecule type" value="Genomic_DNA"/>
</dbReference>